<dbReference type="Proteomes" id="UP001225034">
    <property type="component" value="Unassembled WGS sequence"/>
</dbReference>
<feature type="domain" description="ASCH" evidence="1">
    <location>
        <begin position="5"/>
        <end position="114"/>
    </location>
</feature>
<name>A0ABT9YIK0_9BACI</name>
<comment type="caution">
    <text evidence="2">The sequence shown here is derived from an EMBL/GenBank/DDBJ whole genome shotgun (WGS) entry which is preliminary data.</text>
</comment>
<keyword evidence="3" id="KW-1185">Reference proteome</keyword>
<dbReference type="Pfam" id="PF04266">
    <property type="entry name" value="ASCH"/>
    <property type="match status" value="1"/>
</dbReference>
<reference evidence="2 3" key="1">
    <citation type="submission" date="2023-07" db="EMBL/GenBank/DDBJ databases">
        <title>Genomic Encyclopedia of Type Strains, Phase IV (KMG-IV): sequencing the most valuable type-strain genomes for metagenomic binning, comparative biology and taxonomic classification.</title>
        <authorList>
            <person name="Goeker M."/>
        </authorList>
    </citation>
    <scope>NUCLEOTIDE SEQUENCE [LARGE SCALE GENOMIC DNA]</scope>
    <source>
        <strain evidence="2 3">DSM 19154</strain>
    </source>
</reference>
<dbReference type="SMART" id="SM01022">
    <property type="entry name" value="ASCH"/>
    <property type="match status" value="1"/>
</dbReference>
<dbReference type="SUPFAM" id="SSF88697">
    <property type="entry name" value="PUA domain-like"/>
    <property type="match status" value="1"/>
</dbReference>
<evidence type="ECO:0000259" key="1">
    <source>
        <dbReference type="SMART" id="SM01022"/>
    </source>
</evidence>
<dbReference type="InterPro" id="IPR015947">
    <property type="entry name" value="PUA-like_sf"/>
</dbReference>
<dbReference type="Gene3D" id="2.30.130.30">
    <property type="entry name" value="Hypothetical protein"/>
    <property type="match status" value="1"/>
</dbReference>
<organism evidence="2 3">
    <name type="scientific">Alkalicoccobacillus murimartini</name>
    <dbReference type="NCBI Taxonomy" id="171685"/>
    <lineage>
        <taxon>Bacteria</taxon>
        <taxon>Bacillati</taxon>
        <taxon>Bacillota</taxon>
        <taxon>Bacilli</taxon>
        <taxon>Bacillales</taxon>
        <taxon>Bacillaceae</taxon>
        <taxon>Alkalicoccobacillus</taxon>
    </lineage>
</organism>
<dbReference type="InterPro" id="IPR007374">
    <property type="entry name" value="ASCH_domain"/>
</dbReference>
<sequence length="115" mass="13520">MAHMMGLYDEPFALMKTGKKTVEVRVNDPKRQKLRLGDEVEFIKAPVQDDRLQVTITKLKTYETFRQLYEDIPLDQFGEKNVSIEELLSQIYAIYSKEQEKEFGVVAIYVKRLDE</sequence>
<dbReference type="CDD" id="cd06555">
    <property type="entry name" value="ASCH_PF0470_like"/>
    <property type="match status" value="1"/>
</dbReference>
<gene>
    <name evidence="2" type="ORF">J2S05_002494</name>
</gene>
<dbReference type="RefSeq" id="WP_306983182.1">
    <property type="nucleotide sequence ID" value="NZ_JAUSUA010000003.1"/>
</dbReference>
<protein>
    <submittedName>
        <fullName evidence="2">ASC-1-like (ASCH) protein</fullName>
    </submittedName>
</protein>
<proteinExistence type="predicted"/>
<dbReference type="InterPro" id="IPR016645">
    <property type="entry name" value="UCP016134"/>
</dbReference>
<accession>A0ABT9YIK0</accession>
<evidence type="ECO:0000313" key="3">
    <source>
        <dbReference type="Proteomes" id="UP001225034"/>
    </source>
</evidence>
<dbReference type="PIRSF" id="PIRSF016134">
    <property type="entry name" value="UCP016134"/>
    <property type="match status" value="1"/>
</dbReference>
<dbReference type="EMBL" id="JAUSUA010000003">
    <property type="protein sequence ID" value="MDQ0207693.1"/>
    <property type="molecule type" value="Genomic_DNA"/>
</dbReference>
<evidence type="ECO:0000313" key="2">
    <source>
        <dbReference type="EMBL" id="MDQ0207693.1"/>
    </source>
</evidence>